<keyword evidence="9" id="KW-0444">Lipid biosynthesis</keyword>
<evidence type="ECO:0000313" key="19">
    <source>
        <dbReference type="Proteomes" id="UP000324241"/>
    </source>
</evidence>
<dbReference type="PANTHER" id="PTHR10982:SF21">
    <property type="entry name" value="FATTY ACID SYNTHASE SUBUNIT BETA"/>
    <property type="match status" value="1"/>
</dbReference>
<dbReference type="SUPFAM" id="SSF51735">
    <property type="entry name" value="NAD(P)-binding Rossmann-fold domains"/>
    <property type="match status" value="1"/>
</dbReference>
<dbReference type="InterPro" id="IPR014030">
    <property type="entry name" value="Ketoacyl_synth_N"/>
</dbReference>
<dbReference type="Pfam" id="PF18325">
    <property type="entry name" value="Fas_alpha_ACP"/>
    <property type="match status" value="1"/>
</dbReference>
<dbReference type="Gene3D" id="3.40.50.720">
    <property type="entry name" value="NAD(P)-binding Rossmann-like Domain"/>
    <property type="match status" value="1"/>
</dbReference>
<evidence type="ECO:0000256" key="16">
    <source>
        <dbReference type="SAM" id="MobiDB-lite"/>
    </source>
</evidence>
<evidence type="ECO:0000256" key="9">
    <source>
        <dbReference type="ARBA" id="ARBA00023160"/>
    </source>
</evidence>
<accession>A0A5M9MXS1</accession>
<dbReference type="Pfam" id="PF00109">
    <property type="entry name" value="ketoacyl-synt"/>
    <property type="match status" value="1"/>
</dbReference>
<dbReference type="GeneID" id="54325547"/>
<dbReference type="InterPro" id="IPR016039">
    <property type="entry name" value="Thiolase-like"/>
</dbReference>
<dbReference type="EMBL" id="QUQM01000001">
    <property type="protein sequence ID" value="KAA8650164.1"/>
    <property type="molecule type" value="Genomic_DNA"/>
</dbReference>
<comment type="catalytic activity">
    <reaction evidence="11">
        <text>acetyl-CoA + n malonyl-CoA + 2n NADPH + 4n H(+) = a long-chain-acyl-CoA + n CoA + n CO2 + 2n NADP(+).</text>
        <dbReference type="EC" id="2.3.1.86"/>
    </reaction>
</comment>
<dbReference type="InterPro" id="IPR041550">
    <property type="entry name" value="FASI_helical"/>
</dbReference>
<evidence type="ECO:0000256" key="7">
    <source>
        <dbReference type="ARBA" id="ARBA00023002"/>
    </source>
</evidence>
<dbReference type="PROSITE" id="PS52004">
    <property type="entry name" value="KS3_2"/>
    <property type="match status" value="1"/>
</dbReference>
<feature type="domain" description="Ketosynthase family 3 (KS3)" evidence="17">
    <location>
        <begin position="1028"/>
        <end position="1559"/>
    </location>
</feature>
<keyword evidence="2 13" id="KW-0596">Phosphopantetheine</keyword>
<dbReference type="Pfam" id="PF18314">
    <property type="entry name" value="FAS_I_H"/>
    <property type="match status" value="1"/>
</dbReference>
<reference evidence="18 19" key="1">
    <citation type="submission" date="2019-08" db="EMBL/GenBank/DDBJ databases">
        <title>The genome sequence of a newly discovered highly antifungal drug resistant Aspergillus species, Aspergillus tanneri NIH 1004.</title>
        <authorList>
            <person name="Mounaud S."/>
            <person name="Singh I."/>
            <person name="Joardar V."/>
            <person name="Pakala S."/>
            <person name="Pakala S."/>
            <person name="Venepally P."/>
            <person name="Chung J.K."/>
            <person name="Losada L."/>
            <person name="Nierman W.C."/>
        </authorList>
    </citation>
    <scope>NUCLEOTIDE SEQUENCE [LARGE SCALE GENOMIC DNA]</scope>
    <source>
        <strain evidence="18 19">NIH1004</strain>
    </source>
</reference>
<dbReference type="SUPFAM" id="SSF52151">
    <property type="entry name" value="FabD/lysophospholipase-like"/>
    <property type="match status" value="1"/>
</dbReference>
<dbReference type="InterPro" id="IPR040899">
    <property type="entry name" value="Fas_alpha_ACP"/>
</dbReference>
<dbReference type="GO" id="GO:0044550">
    <property type="term" value="P:secondary metabolite biosynthetic process"/>
    <property type="evidence" value="ECO:0007669"/>
    <property type="project" value="UniProtKB-ARBA"/>
</dbReference>
<dbReference type="GO" id="GO:0004316">
    <property type="term" value="F:3-oxoacyl-[acyl-carrier-protein] reductase (NADPH) activity"/>
    <property type="evidence" value="ECO:0007669"/>
    <property type="project" value="UniProtKB-EC"/>
</dbReference>
<evidence type="ECO:0000256" key="5">
    <source>
        <dbReference type="ARBA" id="ARBA00022832"/>
    </source>
</evidence>
<evidence type="ECO:0000256" key="13">
    <source>
        <dbReference type="PIRNR" id="PIRNR000454"/>
    </source>
</evidence>
<dbReference type="FunFam" id="3.90.25.70:FF:000001">
    <property type="entry name" value="Fatty acid synthase subunit alpha"/>
    <property type="match status" value="1"/>
</dbReference>
<organism evidence="18 19">
    <name type="scientific">Aspergillus tanneri</name>
    <dbReference type="NCBI Taxonomy" id="1220188"/>
    <lineage>
        <taxon>Eukaryota</taxon>
        <taxon>Fungi</taxon>
        <taxon>Dikarya</taxon>
        <taxon>Ascomycota</taxon>
        <taxon>Pezizomycotina</taxon>
        <taxon>Eurotiomycetes</taxon>
        <taxon>Eurotiomycetidae</taxon>
        <taxon>Eurotiales</taxon>
        <taxon>Aspergillaceae</taxon>
        <taxon>Aspergillus</taxon>
        <taxon>Aspergillus subgen. Circumdati</taxon>
    </lineage>
</organism>
<evidence type="ECO:0000313" key="18">
    <source>
        <dbReference type="EMBL" id="KAA8650164.1"/>
    </source>
</evidence>
<dbReference type="InterPro" id="IPR050830">
    <property type="entry name" value="Fungal_FAS"/>
</dbReference>
<sequence length="1626" mass="181148">MAVDVRIQRKLARTLLIELMAYQFASPVRWIETQDVILSHKDCEKIIEVGPNSTLVGMFKRTINSVYETQECTRASPRRLLNSETDTKEIYYEHVPDIPEAENNTNDNGLVAQKPGECAAEPPITAKAAKTVPVSTTAARVPVQVEIDDEGVRTQDIVTAIVSRALKTVPMDIDSTKSIKTLAGGRSTLENEIVGDLHSEFSSLPDRAEDVPLSEIWRAMQSNHKGNLGKVSKAMINLMFTSKMPSSFTITLARDQLRTQWGLKQGRQDSCLLLAVTLQPVARIATELEAKAFINRAVELYAFNEGITLGPSDPTTDQNPDAGIHVDPEAVRALMESQKALSKQLLDVYASHVGLDLETHRQALEILRENVEKGLQAELDIWTAEHGQDYANGIRPRFDVRKVRLYDSAWNWARQRLLELFSVVSAAQRGEEFILDQNAVSQVCYSIANAAEETVLPVLNEMMTQLQDHPMLCSIFSKLEEKCRQTLQSGPVFKGAPRQRAPCTRLDAEGNLQYHEKERSASLRFTDLAMPTSQTAEPYLHLKERHTHGYEYSRKLTGHLYDALDHVEKQGETFSGQTVLITGAGIGSIGAAMIRHFLQGGAKVLTTTSSLSPEVAQKYQAIYMEHGARGSQLIVVPFNQASIQDVTSLVEYVYAENGLGWDLDYLVPFAAISEAGRRLDSIDSKSELAHRIMLTNVLRLLGTVKTCKEKYKYRSHPTQVILPLSPNHGTLGGDGLYSESKLALETLFNRWHSEDWQDFLSICGAVIGWTRGTGLMNQNDLVAEGIESAGMRTFSQEEMAYALTCLCVQTINEICQEGPIYADFTGRMAHVHGLPEKLQSLRQELKEQSEIQSALFTESALEQQCFANSDSTSQGAQREREGEQRAHVRLEFPKTLEYDKDIRPLGPDLHGMVDLQRTVVVTGYSELGPHGNSRTRWEMEAYGEFSLEGAIEMAWLMGFIRHFSGTVDGRPYSGWVDVKTKQPVSDVEVKQIYEERILDHSGIRFIEPELCNGYDPNKKQFLHEIILQEDFEPVDVPESLAEQMKLEHGEYSSVLRSSTSDLYRVQLRKGARLFIPRAMQFNRTVAGQIPTGWDPRTYGIPEEIIRQVDRATLFTLVCTVEALLSSGITDPYELYQYIHISEVSTCVGSGFGGAGSLSKMFTGRHMSLEVQNDIIQETFVNTIGAWVNMLLLSASGPLRTPVGACATAIESLELGYDTIVTGKAKFCLVGGSDDFTEEMSYEFANMKATSNTHDEIARGRAPSEMSRPATSTRNGFVESQGCGLQVLTTAELALQMGLPIRGIVAFVKTSSDKAARSVPAPGKGVLTNARHIAPSVVSPLLNIGNRKKRLEFRCRQIAEARDISLQDLEFEVTTMIAQDSTVDVDAYVRERREQILADFLREERDARYSLGNSFWRNDPYIAPLAGALATWGLTVDDLDVASFHGTSTGLNDKNESSVIQQQLNSLGRRRGKLILSVFQKYLTGHSKGAAGAWMLNGALQMLDSELVPGNRNADNIDPSFREFDLIAYLNHPVHVHNLKAVSVTSFGFGQKGAQAVCVHPRYLFATLGKDEYEAYLARRMTRQKMADEYFYEGMNSNSLFRPKTAPPFLSLQETEAYLNPSARFYK</sequence>
<gene>
    <name evidence="18" type="ORF">ATNIH1004_002845</name>
</gene>
<keyword evidence="3" id="KW-0597">Phosphoprotein</keyword>
<dbReference type="Gene3D" id="6.10.250.1930">
    <property type="match status" value="1"/>
</dbReference>
<evidence type="ECO:0000256" key="10">
    <source>
        <dbReference type="ARBA" id="ARBA00023268"/>
    </source>
</evidence>
<dbReference type="GO" id="GO:0042759">
    <property type="term" value="P:long-chain fatty acid biosynthetic process"/>
    <property type="evidence" value="ECO:0007669"/>
    <property type="project" value="UniProtKB-UniRule"/>
</dbReference>
<keyword evidence="5" id="KW-0276">Fatty acid metabolism</keyword>
<dbReference type="GO" id="GO:0008897">
    <property type="term" value="F:holo-[acyl-carrier-protein] synthase activity"/>
    <property type="evidence" value="ECO:0007669"/>
    <property type="project" value="InterPro"/>
</dbReference>
<keyword evidence="4 13" id="KW-0808">Transferase</keyword>
<dbReference type="InterPro" id="IPR014031">
    <property type="entry name" value="Ketoacyl_synth_C"/>
</dbReference>
<keyword evidence="9" id="KW-0275">Fatty acid biosynthesis</keyword>
<dbReference type="GO" id="GO:0004315">
    <property type="term" value="F:3-oxoacyl-[acyl-carrier-protein] synthase activity"/>
    <property type="evidence" value="ECO:0007669"/>
    <property type="project" value="InterPro"/>
</dbReference>
<dbReference type="InterPro" id="IPR020841">
    <property type="entry name" value="PKS_Beta-ketoAc_synthase_dom"/>
</dbReference>
<feature type="region of interest" description="Disordered" evidence="16">
    <location>
        <begin position="1257"/>
        <end position="1276"/>
    </location>
</feature>
<dbReference type="Gene3D" id="6.10.140.1410">
    <property type="match status" value="1"/>
</dbReference>
<dbReference type="SUPFAM" id="SSF53901">
    <property type="entry name" value="Thiolase-like"/>
    <property type="match status" value="2"/>
</dbReference>
<comment type="caution">
    <text evidence="18">The sequence shown here is derived from an EMBL/GenBank/DDBJ whole genome shotgun (WGS) entry which is preliminary data.</text>
</comment>
<feature type="modified residue" description="O-(pantetheine 4'-phosphoryl)serine" evidence="15">
    <location>
        <position position="187"/>
    </location>
</feature>
<dbReference type="RefSeq" id="XP_033429525.1">
    <property type="nucleotide sequence ID" value="XM_033567530.1"/>
</dbReference>
<dbReference type="GO" id="GO:0004312">
    <property type="term" value="F:fatty acid synthase activity"/>
    <property type="evidence" value="ECO:0007669"/>
    <property type="project" value="InterPro"/>
</dbReference>
<dbReference type="PANTHER" id="PTHR10982">
    <property type="entry name" value="MALONYL COA-ACYL CARRIER PROTEIN TRANSACYLASE"/>
    <property type="match status" value="1"/>
</dbReference>
<keyword evidence="6" id="KW-0521">NADP</keyword>
<dbReference type="GO" id="GO:0004321">
    <property type="term" value="F:fatty-acyl-CoA synthase activity"/>
    <property type="evidence" value="ECO:0007669"/>
    <property type="project" value="UniProtKB-EC"/>
</dbReference>
<dbReference type="VEuPathDB" id="FungiDB:EYZ11_002115"/>
<proteinExistence type="inferred from homology"/>
<dbReference type="PIRSF" id="PIRSF000454">
    <property type="entry name" value="FAS_yeast_alpha"/>
    <property type="match status" value="1"/>
</dbReference>
<evidence type="ECO:0000256" key="2">
    <source>
        <dbReference type="ARBA" id="ARBA00022450"/>
    </source>
</evidence>
<evidence type="ECO:0000256" key="3">
    <source>
        <dbReference type="ARBA" id="ARBA00022553"/>
    </source>
</evidence>
<dbReference type="Gene3D" id="3.40.47.10">
    <property type="match status" value="1"/>
</dbReference>
<protein>
    <recommendedName>
        <fullName evidence="17">Ketosynthase family 3 (KS3) domain-containing protein</fullName>
    </recommendedName>
</protein>
<dbReference type="CDD" id="cd00828">
    <property type="entry name" value="elong_cond_enzymes"/>
    <property type="match status" value="1"/>
</dbReference>
<dbReference type="PROSITE" id="PS00606">
    <property type="entry name" value="KS3_1"/>
    <property type="match status" value="1"/>
</dbReference>
<dbReference type="Pfam" id="PF02801">
    <property type="entry name" value="Ketoacyl-synt_C"/>
    <property type="match status" value="1"/>
</dbReference>
<keyword evidence="10" id="KW-0511">Multifunctional enzyme</keyword>
<keyword evidence="8" id="KW-0443">Lipid metabolism</keyword>
<evidence type="ECO:0000256" key="8">
    <source>
        <dbReference type="ARBA" id="ARBA00023098"/>
    </source>
</evidence>
<evidence type="ECO:0000256" key="11">
    <source>
        <dbReference type="ARBA" id="ARBA00048237"/>
    </source>
</evidence>
<evidence type="ECO:0000256" key="6">
    <source>
        <dbReference type="ARBA" id="ARBA00022857"/>
    </source>
</evidence>
<dbReference type="GO" id="GO:0005835">
    <property type="term" value="C:fatty acid synthase complex"/>
    <property type="evidence" value="ECO:0007669"/>
    <property type="project" value="InterPro"/>
</dbReference>
<dbReference type="InterPro" id="IPR016035">
    <property type="entry name" value="Acyl_Trfase/lysoPLipase"/>
</dbReference>
<dbReference type="InterPro" id="IPR036291">
    <property type="entry name" value="NAD(P)-bd_dom_sf"/>
</dbReference>
<dbReference type="OrthoDB" id="4251012at2759"/>
<feature type="active site" description="For beta-ketoacyl synthase activity" evidence="14">
    <location>
        <position position="1205"/>
    </location>
</feature>
<dbReference type="CDD" id="cd08950">
    <property type="entry name" value="KR_fFAS_SDR_c_like"/>
    <property type="match status" value="1"/>
</dbReference>
<keyword evidence="7" id="KW-0560">Oxidoreductase</keyword>
<comment type="similarity">
    <text evidence="1 13">Belongs to the thiolase-like superfamily. Fungal fatty acid synthetase subunit alpha family.</text>
</comment>
<evidence type="ECO:0000256" key="15">
    <source>
        <dbReference type="PIRSR" id="PIRSR000454-4"/>
    </source>
</evidence>
<dbReference type="Gene3D" id="3.30.70.2490">
    <property type="match status" value="1"/>
</dbReference>
<dbReference type="InterPro" id="IPR018201">
    <property type="entry name" value="Ketoacyl_synth_AS"/>
</dbReference>
<evidence type="ECO:0000256" key="1">
    <source>
        <dbReference type="ARBA" id="ARBA00007485"/>
    </source>
</evidence>
<evidence type="ECO:0000256" key="12">
    <source>
        <dbReference type="ARBA" id="ARBA00048508"/>
    </source>
</evidence>
<evidence type="ECO:0000259" key="17">
    <source>
        <dbReference type="PROSITE" id="PS52004"/>
    </source>
</evidence>
<dbReference type="InterPro" id="IPR026025">
    <property type="entry name" value="FAS_alpha_yeast"/>
</dbReference>
<evidence type="ECO:0000256" key="4">
    <source>
        <dbReference type="ARBA" id="ARBA00022679"/>
    </source>
</evidence>
<comment type="catalytic activity">
    <reaction evidence="12">
        <text>a (3R)-hydroxyacyl-[ACP] + NADP(+) = a 3-oxoacyl-[ACP] + NADPH + H(+)</text>
        <dbReference type="Rhea" id="RHEA:17397"/>
        <dbReference type="Rhea" id="RHEA-COMP:9916"/>
        <dbReference type="Rhea" id="RHEA-COMP:9945"/>
        <dbReference type="ChEBI" id="CHEBI:15378"/>
        <dbReference type="ChEBI" id="CHEBI:57783"/>
        <dbReference type="ChEBI" id="CHEBI:58349"/>
        <dbReference type="ChEBI" id="CHEBI:78776"/>
        <dbReference type="ChEBI" id="CHEBI:78827"/>
        <dbReference type="EC" id="1.1.1.100"/>
    </reaction>
</comment>
<dbReference type="Gene3D" id="3.90.25.70">
    <property type="match status" value="1"/>
</dbReference>
<dbReference type="InterPro" id="IPR047224">
    <property type="entry name" value="FAS_alpha_su_C"/>
</dbReference>
<dbReference type="Proteomes" id="UP000324241">
    <property type="component" value="Unassembled WGS sequence"/>
</dbReference>
<name>A0A5M9MXS1_9EURO</name>
<evidence type="ECO:0000256" key="14">
    <source>
        <dbReference type="PIRSR" id="PIRSR000454-1"/>
    </source>
</evidence>